<keyword evidence="2" id="KW-1185">Reference proteome</keyword>
<organism evidence="1 2">
    <name type="scientific">Actinomadura spongiicola</name>
    <dbReference type="NCBI Taxonomy" id="2303421"/>
    <lineage>
        <taxon>Bacteria</taxon>
        <taxon>Bacillati</taxon>
        <taxon>Actinomycetota</taxon>
        <taxon>Actinomycetes</taxon>
        <taxon>Streptosporangiales</taxon>
        <taxon>Thermomonosporaceae</taxon>
        <taxon>Actinomadura</taxon>
    </lineage>
</organism>
<evidence type="ECO:0000313" key="2">
    <source>
        <dbReference type="Proteomes" id="UP000262882"/>
    </source>
</evidence>
<dbReference type="Proteomes" id="UP000262882">
    <property type="component" value="Unassembled WGS sequence"/>
</dbReference>
<dbReference type="EMBL" id="QVNQ01000014">
    <property type="protein sequence ID" value="RFS81329.1"/>
    <property type="molecule type" value="Genomic_DNA"/>
</dbReference>
<protein>
    <submittedName>
        <fullName evidence="1">Uncharacterized protein</fullName>
    </submittedName>
</protein>
<proteinExistence type="predicted"/>
<comment type="caution">
    <text evidence="1">The sequence shown here is derived from an EMBL/GenBank/DDBJ whole genome shotgun (WGS) entry which is preliminary data.</text>
</comment>
<name>A0A372G861_9ACTN</name>
<gene>
    <name evidence="1" type="ORF">D0T12_32335</name>
</gene>
<sequence>MAYRAKRGELVEKDTNLAGSLLEGLGAASAPLSSSAKPGSIDMTIEGRVQRLHDELDFSERGSCNPPWSAWDS</sequence>
<accession>A0A372G861</accession>
<dbReference type="AlphaFoldDB" id="A0A372G861"/>
<evidence type="ECO:0000313" key="1">
    <source>
        <dbReference type="EMBL" id="RFS81329.1"/>
    </source>
</evidence>
<reference evidence="1 2" key="1">
    <citation type="submission" date="2018-08" db="EMBL/GenBank/DDBJ databases">
        <title>Actinomadura spongicola sp. nov., isolated from marine sponge Leucetta chagosensis.</title>
        <authorList>
            <person name="Li L."/>
            <person name="Lin H.W."/>
        </authorList>
    </citation>
    <scope>NUCLEOTIDE SEQUENCE [LARGE SCALE GENOMIC DNA]</scope>
    <source>
        <strain evidence="1 2">LHW52907</strain>
    </source>
</reference>